<dbReference type="AlphaFoldDB" id="A0A6I3L054"/>
<comment type="caution">
    <text evidence="1">The sequence shown here is derived from an EMBL/GenBank/DDBJ whole genome shotgun (WGS) entry which is preliminary data.</text>
</comment>
<dbReference type="Proteomes" id="UP000432464">
    <property type="component" value="Unassembled WGS sequence"/>
</dbReference>
<evidence type="ECO:0000313" key="2">
    <source>
        <dbReference type="Proteomes" id="UP000432464"/>
    </source>
</evidence>
<dbReference type="RefSeq" id="WP_154788539.1">
    <property type="nucleotide sequence ID" value="NZ_WMBB01000006.1"/>
</dbReference>
<gene>
    <name evidence="1" type="ORF">GLP40_15380</name>
</gene>
<reference evidence="1 2" key="1">
    <citation type="submission" date="2019-11" db="EMBL/GenBank/DDBJ databases">
        <title>Nocardia sp. nov. CT2-14 isolated from soil.</title>
        <authorList>
            <person name="Kanchanasin P."/>
            <person name="Tanasupawat S."/>
            <person name="Yuki M."/>
            <person name="Kudo T."/>
        </authorList>
    </citation>
    <scope>NUCLEOTIDE SEQUENCE [LARGE SCALE GENOMIC DNA]</scope>
    <source>
        <strain evidence="1 2">CT2-14</strain>
    </source>
</reference>
<proteinExistence type="predicted"/>
<keyword evidence="2" id="KW-1185">Reference proteome</keyword>
<accession>A0A6I3L054</accession>
<organism evidence="1 2">
    <name type="scientific">Nocardia aurantiaca</name>
    <dbReference type="NCBI Taxonomy" id="2675850"/>
    <lineage>
        <taxon>Bacteria</taxon>
        <taxon>Bacillati</taxon>
        <taxon>Actinomycetota</taxon>
        <taxon>Actinomycetes</taxon>
        <taxon>Mycobacteriales</taxon>
        <taxon>Nocardiaceae</taxon>
        <taxon>Nocardia</taxon>
    </lineage>
</organism>
<protein>
    <submittedName>
        <fullName evidence="1">Uncharacterized protein</fullName>
    </submittedName>
</protein>
<evidence type="ECO:0000313" key="1">
    <source>
        <dbReference type="EMBL" id="MTE14140.1"/>
    </source>
</evidence>
<name>A0A6I3L054_9NOCA</name>
<dbReference type="EMBL" id="WMBB01000006">
    <property type="protein sequence ID" value="MTE14140.1"/>
    <property type="molecule type" value="Genomic_DNA"/>
</dbReference>
<sequence length="180" mass="20289">MNKTSFTPPIAVVDHVNEQFIIWHVNIGPDLGLSRLCGAWILGADQTEVAAKLISDRYLAWADLSRTLPDSTRPVGILHIGHTVNAARSELQSADRLFTEHQATVPHRLVRPVWPALKDPRRPQRLPRTTAEHIVPTLSLAYGIRDLADAWARFEAERIQRKYLVHRGGPTARPLPLEIR</sequence>